<keyword evidence="7" id="KW-0812">Transmembrane</keyword>
<dbReference type="Gene3D" id="6.10.340.10">
    <property type="match status" value="1"/>
</dbReference>
<dbReference type="PROSITE" id="PS50192">
    <property type="entry name" value="T_SNARE"/>
    <property type="match status" value="1"/>
</dbReference>
<dbReference type="SMART" id="SM00283">
    <property type="entry name" value="MA"/>
    <property type="match status" value="1"/>
</dbReference>
<dbReference type="InterPro" id="IPR004090">
    <property type="entry name" value="Chemotax_Me-accpt_rcpt"/>
</dbReference>
<evidence type="ECO:0000256" key="4">
    <source>
        <dbReference type="ARBA" id="ARBA00029447"/>
    </source>
</evidence>
<evidence type="ECO:0000256" key="3">
    <source>
        <dbReference type="ARBA" id="ARBA00023224"/>
    </source>
</evidence>
<dbReference type="Pfam" id="PF00672">
    <property type="entry name" value="HAMP"/>
    <property type="match status" value="1"/>
</dbReference>
<evidence type="ECO:0000259" key="9">
    <source>
        <dbReference type="PROSITE" id="PS50192"/>
    </source>
</evidence>
<evidence type="ECO:0000256" key="6">
    <source>
        <dbReference type="SAM" id="Coils"/>
    </source>
</evidence>
<dbReference type="SUPFAM" id="SSF58104">
    <property type="entry name" value="Methyl-accepting chemotaxis protein (MCP) signaling domain"/>
    <property type="match status" value="1"/>
</dbReference>
<evidence type="ECO:0000259" key="10">
    <source>
        <dbReference type="PROSITE" id="PS50885"/>
    </source>
</evidence>
<dbReference type="Proteomes" id="UP000233293">
    <property type="component" value="Unassembled WGS sequence"/>
</dbReference>
<dbReference type="CDD" id="cd06225">
    <property type="entry name" value="HAMP"/>
    <property type="match status" value="1"/>
</dbReference>
<accession>A0A2N3PUV3</accession>
<dbReference type="PANTHER" id="PTHR32089:SF112">
    <property type="entry name" value="LYSOZYME-LIKE PROTEIN-RELATED"/>
    <property type="match status" value="1"/>
</dbReference>
<keyword evidence="3 5" id="KW-0807">Transducer</keyword>
<keyword evidence="6" id="KW-0175">Coiled coil</keyword>
<dbReference type="PRINTS" id="PR00260">
    <property type="entry name" value="CHEMTRNSDUCR"/>
</dbReference>
<protein>
    <recommendedName>
        <fullName evidence="13">Methyl-accepting chemotaxis protein</fullName>
    </recommendedName>
</protein>
<dbReference type="GO" id="GO:0006935">
    <property type="term" value="P:chemotaxis"/>
    <property type="evidence" value="ECO:0007669"/>
    <property type="project" value="InterPro"/>
</dbReference>
<gene>
    <name evidence="11" type="ORF">CWS72_12665</name>
</gene>
<dbReference type="PROSITE" id="PS50111">
    <property type="entry name" value="CHEMOTAXIS_TRANSDUC_2"/>
    <property type="match status" value="1"/>
</dbReference>
<feature type="transmembrane region" description="Helical" evidence="7">
    <location>
        <begin position="51"/>
        <end position="73"/>
    </location>
</feature>
<keyword evidence="12" id="KW-1185">Reference proteome</keyword>
<evidence type="ECO:0000256" key="7">
    <source>
        <dbReference type="SAM" id="Phobius"/>
    </source>
</evidence>
<evidence type="ECO:0000259" key="8">
    <source>
        <dbReference type="PROSITE" id="PS50111"/>
    </source>
</evidence>
<dbReference type="GO" id="GO:0007165">
    <property type="term" value="P:signal transduction"/>
    <property type="evidence" value="ECO:0007669"/>
    <property type="project" value="UniProtKB-KW"/>
</dbReference>
<feature type="domain" description="Methyl-accepting transducer" evidence="8">
    <location>
        <begin position="167"/>
        <end position="403"/>
    </location>
</feature>
<dbReference type="Pfam" id="PF00015">
    <property type="entry name" value="MCPsignal"/>
    <property type="match status" value="1"/>
</dbReference>
<evidence type="ECO:0000313" key="12">
    <source>
        <dbReference type="Proteomes" id="UP000233293"/>
    </source>
</evidence>
<feature type="coiled-coil region" evidence="6">
    <location>
        <begin position="117"/>
        <end position="151"/>
    </location>
</feature>
<reference evidence="12" key="1">
    <citation type="submission" date="2017-12" db="EMBL/GenBank/DDBJ databases">
        <title>Draft genome sequence of Telmatospirillum siberiense 26-4b1T, an acidotolerant peatland alphaproteobacterium potentially involved in sulfur cycling.</title>
        <authorList>
            <person name="Hausmann B."/>
            <person name="Pjevac P."/>
            <person name="Schreck K."/>
            <person name="Herbold C.W."/>
            <person name="Daims H."/>
            <person name="Wagner M."/>
            <person name="Pester M."/>
            <person name="Loy A."/>
        </authorList>
    </citation>
    <scope>NUCLEOTIDE SEQUENCE [LARGE SCALE GENOMIC DNA]</scope>
    <source>
        <strain evidence="12">26-4b1</strain>
    </source>
</reference>
<feature type="domain" description="HAMP" evidence="10">
    <location>
        <begin position="73"/>
        <end position="126"/>
    </location>
</feature>
<sequence length="423" mass="45475">MSEKLLDVLKVFTKGIGLRLVISFIPPCALAWFFFFLYLQEIFHKDYTSFLTTLALGLITIAIGSGIVIWLILSLVPPLRRIIECTIALEGGQLDCDIPYLARKDEIGQLGRALETFKQHAIDNAQLQRREEELKRQAEEEKRRAMTALADSFETSVKGIVQIVSSSATELQASSETLAAMSEQTRNQAAAVTQAANRASTNVESVAESTHILTSSISEISRQVTESSQVARNAVEEARQTDQMVQGLSGAAQKIGDIVALINDIASQTNLLALNATIEAARAGDAGKGFAVVASEVKSLANQTTRATEEIGTQIEEVQQATAQTVVMIQSMTKTIGDISRITQAIAASVEEQGAATSGIARNVTEASTGTRQVSDNIDGVSQASAETGQASAQVLGAARDLSVQAEHLREDIDRFISHIRTN</sequence>
<dbReference type="InterPro" id="IPR004089">
    <property type="entry name" value="MCPsignal_dom"/>
</dbReference>
<evidence type="ECO:0000256" key="1">
    <source>
        <dbReference type="ARBA" id="ARBA00004429"/>
    </source>
</evidence>
<feature type="domain" description="T-SNARE coiled-coil homology" evidence="9">
    <location>
        <begin position="329"/>
        <end position="381"/>
    </location>
</feature>
<keyword evidence="2" id="KW-0997">Cell inner membrane</keyword>
<dbReference type="GO" id="GO:0005886">
    <property type="term" value="C:plasma membrane"/>
    <property type="evidence" value="ECO:0007669"/>
    <property type="project" value="UniProtKB-SubCell"/>
</dbReference>
<comment type="subcellular location">
    <subcellularLocation>
        <location evidence="1">Cell inner membrane</location>
        <topology evidence="1">Multi-pass membrane protein</topology>
    </subcellularLocation>
</comment>
<evidence type="ECO:0000256" key="2">
    <source>
        <dbReference type="ARBA" id="ARBA00022519"/>
    </source>
</evidence>
<dbReference type="AlphaFoldDB" id="A0A2N3PUV3"/>
<keyword evidence="7" id="KW-1133">Transmembrane helix</keyword>
<organism evidence="11 12">
    <name type="scientific">Telmatospirillum siberiense</name>
    <dbReference type="NCBI Taxonomy" id="382514"/>
    <lineage>
        <taxon>Bacteria</taxon>
        <taxon>Pseudomonadati</taxon>
        <taxon>Pseudomonadota</taxon>
        <taxon>Alphaproteobacteria</taxon>
        <taxon>Rhodospirillales</taxon>
        <taxon>Rhodospirillaceae</taxon>
        <taxon>Telmatospirillum</taxon>
    </lineage>
</organism>
<keyword evidence="7" id="KW-0472">Membrane</keyword>
<dbReference type="PROSITE" id="PS50885">
    <property type="entry name" value="HAMP"/>
    <property type="match status" value="1"/>
</dbReference>
<dbReference type="GO" id="GO:0004888">
    <property type="term" value="F:transmembrane signaling receptor activity"/>
    <property type="evidence" value="ECO:0007669"/>
    <property type="project" value="InterPro"/>
</dbReference>
<dbReference type="InterPro" id="IPR000727">
    <property type="entry name" value="T_SNARE_dom"/>
</dbReference>
<dbReference type="EMBL" id="PIUM01000013">
    <property type="protein sequence ID" value="PKU24182.1"/>
    <property type="molecule type" value="Genomic_DNA"/>
</dbReference>
<name>A0A2N3PUV3_9PROT</name>
<keyword evidence="2" id="KW-1003">Cell membrane</keyword>
<dbReference type="PANTHER" id="PTHR32089">
    <property type="entry name" value="METHYL-ACCEPTING CHEMOTAXIS PROTEIN MCPB"/>
    <property type="match status" value="1"/>
</dbReference>
<evidence type="ECO:0000256" key="5">
    <source>
        <dbReference type="PROSITE-ProRule" id="PRU00284"/>
    </source>
</evidence>
<proteinExistence type="inferred from homology"/>
<dbReference type="Gene3D" id="1.10.287.950">
    <property type="entry name" value="Methyl-accepting chemotaxis protein"/>
    <property type="match status" value="1"/>
</dbReference>
<comment type="caution">
    <text evidence="11">The sequence shown here is derived from an EMBL/GenBank/DDBJ whole genome shotgun (WGS) entry which is preliminary data.</text>
</comment>
<comment type="similarity">
    <text evidence="4">Belongs to the methyl-accepting chemotaxis (MCP) protein family.</text>
</comment>
<dbReference type="SMART" id="SM00304">
    <property type="entry name" value="HAMP"/>
    <property type="match status" value="1"/>
</dbReference>
<dbReference type="InterPro" id="IPR003660">
    <property type="entry name" value="HAMP_dom"/>
</dbReference>
<evidence type="ECO:0008006" key="13">
    <source>
        <dbReference type="Google" id="ProtNLM"/>
    </source>
</evidence>
<evidence type="ECO:0000313" key="11">
    <source>
        <dbReference type="EMBL" id="PKU24182.1"/>
    </source>
</evidence>
<feature type="transmembrane region" description="Helical" evidence="7">
    <location>
        <begin position="20"/>
        <end position="39"/>
    </location>
</feature>